<evidence type="ECO:0000313" key="3">
    <source>
        <dbReference type="WBParaSite" id="Gr19_v10_g16273.t1"/>
    </source>
</evidence>
<accession>A0A914HCL2</accession>
<organism evidence="2 3">
    <name type="scientific">Globodera rostochiensis</name>
    <name type="common">Golden nematode worm</name>
    <name type="synonym">Heterodera rostochiensis</name>
    <dbReference type="NCBI Taxonomy" id="31243"/>
    <lineage>
        <taxon>Eukaryota</taxon>
        <taxon>Metazoa</taxon>
        <taxon>Ecdysozoa</taxon>
        <taxon>Nematoda</taxon>
        <taxon>Chromadorea</taxon>
        <taxon>Rhabditida</taxon>
        <taxon>Tylenchina</taxon>
        <taxon>Tylenchomorpha</taxon>
        <taxon>Tylenchoidea</taxon>
        <taxon>Heteroderidae</taxon>
        <taxon>Heteroderinae</taxon>
        <taxon>Globodera</taxon>
    </lineage>
</organism>
<feature type="region of interest" description="Disordered" evidence="1">
    <location>
        <begin position="175"/>
        <end position="201"/>
    </location>
</feature>
<sequence>MATLSVYETHRIHRIWFHHFSANRSPPYFVPQNDVCCCRPIGCDRRIAVVGHNWGENDEMKVLKRMKRAEDRLKGKEVEQREGEQRGKAKRLVGKLAKLLTVGDLPFLPSRKTVSSRGKAKKLNNTKLLLQLQQQRSHNSSQSSLFEPMPTIVEETDRELVEQQQLIVGVETNVQFGRPGEGGDEMEDEEEQAEVKENEREEIKQCNEWWTTANAGKKLHDKIFSNPQQFSTAPMLQAAA</sequence>
<name>A0A914HCL2_GLORO</name>
<evidence type="ECO:0000256" key="1">
    <source>
        <dbReference type="SAM" id="MobiDB-lite"/>
    </source>
</evidence>
<evidence type="ECO:0000313" key="2">
    <source>
        <dbReference type="Proteomes" id="UP000887572"/>
    </source>
</evidence>
<dbReference type="WBParaSite" id="Gr19_v10_g16273.t1">
    <property type="protein sequence ID" value="Gr19_v10_g16273.t1"/>
    <property type="gene ID" value="Gr19_v10_g16273"/>
</dbReference>
<dbReference type="AlphaFoldDB" id="A0A914HCL2"/>
<protein>
    <submittedName>
        <fullName evidence="3">Uncharacterized protein</fullName>
    </submittedName>
</protein>
<keyword evidence="2" id="KW-1185">Reference proteome</keyword>
<reference evidence="3" key="1">
    <citation type="submission" date="2022-11" db="UniProtKB">
        <authorList>
            <consortium name="WormBaseParasite"/>
        </authorList>
    </citation>
    <scope>IDENTIFICATION</scope>
</reference>
<proteinExistence type="predicted"/>
<dbReference type="Proteomes" id="UP000887572">
    <property type="component" value="Unplaced"/>
</dbReference>
<feature type="compositionally biased region" description="Acidic residues" evidence="1">
    <location>
        <begin position="182"/>
        <end position="192"/>
    </location>
</feature>